<sequence>MVTIRVDGKTIDYNATAGNLLLRDKAGRATASVFYVADKANARDSAKRPVTFLFNGGPGTGSMFLLMGSIGPKRVRTASPAATPPTPYVLADNPDTLLDRSDLVFIDAVETGLSRPVGRATDKDFWASTRIWTHSTVSSSAI</sequence>
<dbReference type="RefSeq" id="WP_061152398.1">
    <property type="nucleotide sequence ID" value="NZ_FCOM02000106.1"/>
</dbReference>
<keyword evidence="1" id="KW-0378">Hydrolase</keyword>
<reference evidence="1" key="1">
    <citation type="submission" date="2016-01" db="EMBL/GenBank/DDBJ databases">
        <authorList>
            <person name="Peeters C."/>
        </authorList>
    </citation>
    <scope>NUCLEOTIDE SEQUENCE [LARGE SCALE GENOMIC DNA]</scope>
    <source>
        <strain evidence="1">LMG 29317</strain>
    </source>
</reference>
<dbReference type="Gene3D" id="3.40.50.1820">
    <property type="entry name" value="alpha/beta hydrolase"/>
    <property type="match status" value="1"/>
</dbReference>
<dbReference type="InterPro" id="IPR029058">
    <property type="entry name" value="AB_hydrolase_fold"/>
</dbReference>
<dbReference type="Proteomes" id="UP000055019">
    <property type="component" value="Unassembled WGS sequence"/>
</dbReference>
<accession>A0A158L3E9</accession>
<keyword evidence="1" id="KW-0121">Carboxypeptidase</keyword>
<evidence type="ECO:0000313" key="1">
    <source>
        <dbReference type="EMBL" id="SAL87918.1"/>
    </source>
</evidence>
<keyword evidence="2" id="KW-1185">Reference proteome</keyword>
<comment type="caution">
    <text evidence="1">The sequence shown here is derived from an EMBL/GenBank/DDBJ whole genome shotgun (WGS) entry which is preliminary data.</text>
</comment>
<dbReference type="GO" id="GO:0004185">
    <property type="term" value="F:serine-type carboxypeptidase activity"/>
    <property type="evidence" value="ECO:0007669"/>
    <property type="project" value="InterPro"/>
</dbReference>
<organism evidence="1 2">
    <name type="scientific">Caballeronia arvi</name>
    <dbReference type="NCBI Taxonomy" id="1777135"/>
    <lineage>
        <taxon>Bacteria</taxon>
        <taxon>Pseudomonadati</taxon>
        <taxon>Pseudomonadota</taxon>
        <taxon>Betaproteobacteria</taxon>
        <taxon>Burkholderiales</taxon>
        <taxon>Burkholderiaceae</taxon>
        <taxon>Caballeronia</taxon>
    </lineage>
</organism>
<dbReference type="EMBL" id="FCOM02000106">
    <property type="protein sequence ID" value="SAL87918.1"/>
    <property type="molecule type" value="Genomic_DNA"/>
</dbReference>
<gene>
    <name evidence="1" type="ORF">AWB74_08320</name>
</gene>
<dbReference type="GO" id="GO:0006508">
    <property type="term" value="P:proteolysis"/>
    <property type="evidence" value="ECO:0007669"/>
    <property type="project" value="InterPro"/>
</dbReference>
<evidence type="ECO:0000313" key="2">
    <source>
        <dbReference type="Proteomes" id="UP000055019"/>
    </source>
</evidence>
<name>A0A158L3E9_9BURK</name>
<proteinExistence type="predicted"/>
<dbReference type="InterPro" id="IPR001563">
    <property type="entry name" value="Peptidase_S10"/>
</dbReference>
<dbReference type="AlphaFoldDB" id="A0A158L3E9"/>
<dbReference type="Pfam" id="PF00450">
    <property type="entry name" value="Peptidase_S10"/>
    <property type="match status" value="1"/>
</dbReference>
<keyword evidence="1" id="KW-0645">Protease</keyword>
<protein>
    <submittedName>
        <fullName evidence="1">Carboxypeptidase</fullName>
    </submittedName>
</protein>
<dbReference type="SUPFAM" id="SSF53474">
    <property type="entry name" value="alpha/beta-Hydrolases"/>
    <property type="match status" value="1"/>
</dbReference>